<protein>
    <submittedName>
        <fullName evidence="1 2">Uncharacterized protein</fullName>
    </submittedName>
</protein>
<name>A0A2K2CXU6_BRADI</name>
<dbReference type="Proteomes" id="UP000008810">
    <property type="component" value="Chromosome 3"/>
</dbReference>
<dbReference type="Gramene" id="PNT66846">
    <property type="protein sequence ID" value="PNT66846"/>
    <property type="gene ID" value="BRADI_3g17570v3"/>
</dbReference>
<dbReference type="EMBL" id="CM000882">
    <property type="protein sequence ID" value="PNT66846.1"/>
    <property type="molecule type" value="Genomic_DNA"/>
</dbReference>
<dbReference type="EnsemblPlants" id="PNT66846">
    <property type="protein sequence ID" value="PNT66846"/>
    <property type="gene ID" value="BRADI_3g17570v3"/>
</dbReference>
<sequence length="73" mass="7889">MLQANGVSAARCNSSRCCSGEIYGECTSRRRDRAKLALGSNHTEAPVSIWDFLRCNCGGGIREGLIGQRCVLI</sequence>
<reference evidence="1 2" key="1">
    <citation type="journal article" date="2010" name="Nature">
        <title>Genome sequencing and analysis of the model grass Brachypodium distachyon.</title>
        <authorList>
            <consortium name="International Brachypodium Initiative"/>
        </authorList>
    </citation>
    <scope>NUCLEOTIDE SEQUENCE [LARGE SCALE GENOMIC DNA]</scope>
    <source>
        <strain evidence="1 2">Bd21</strain>
    </source>
</reference>
<gene>
    <name evidence="1" type="ORF">BRADI_3g17570v3</name>
</gene>
<evidence type="ECO:0000313" key="2">
    <source>
        <dbReference type="EnsemblPlants" id="PNT66846"/>
    </source>
</evidence>
<organism evidence="1">
    <name type="scientific">Brachypodium distachyon</name>
    <name type="common">Purple false brome</name>
    <name type="synonym">Trachynia distachya</name>
    <dbReference type="NCBI Taxonomy" id="15368"/>
    <lineage>
        <taxon>Eukaryota</taxon>
        <taxon>Viridiplantae</taxon>
        <taxon>Streptophyta</taxon>
        <taxon>Embryophyta</taxon>
        <taxon>Tracheophyta</taxon>
        <taxon>Spermatophyta</taxon>
        <taxon>Magnoliopsida</taxon>
        <taxon>Liliopsida</taxon>
        <taxon>Poales</taxon>
        <taxon>Poaceae</taxon>
        <taxon>BOP clade</taxon>
        <taxon>Pooideae</taxon>
        <taxon>Stipodae</taxon>
        <taxon>Brachypodieae</taxon>
        <taxon>Brachypodium</taxon>
    </lineage>
</organism>
<evidence type="ECO:0000313" key="3">
    <source>
        <dbReference type="Proteomes" id="UP000008810"/>
    </source>
</evidence>
<proteinExistence type="predicted"/>
<evidence type="ECO:0000313" key="1">
    <source>
        <dbReference type="EMBL" id="PNT66846.1"/>
    </source>
</evidence>
<reference evidence="2" key="3">
    <citation type="submission" date="2018-08" db="UniProtKB">
        <authorList>
            <consortium name="EnsemblPlants"/>
        </authorList>
    </citation>
    <scope>IDENTIFICATION</scope>
    <source>
        <strain evidence="2">cv. Bd21</strain>
    </source>
</reference>
<dbReference type="InParanoid" id="A0A2K2CXU6"/>
<keyword evidence="3" id="KW-1185">Reference proteome</keyword>
<dbReference type="AlphaFoldDB" id="A0A2K2CXU6"/>
<reference evidence="1" key="2">
    <citation type="submission" date="2017-06" db="EMBL/GenBank/DDBJ databases">
        <title>WGS assembly of Brachypodium distachyon.</title>
        <authorList>
            <consortium name="The International Brachypodium Initiative"/>
            <person name="Lucas S."/>
            <person name="Harmon-Smith M."/>
            <person name="Lail K."/>
            <person name="Tice H."/>
            <person name="Grimwood J."/>
            <person name="Bruce D."/>
            <person name="Barry K."/>
            <person name="Shu S."/>
            <person name="Lindquist E."/>
            <person name="Wang M."/>
            <person name="Pitluck S."/>
            <person name="Vogel J.P."/>
            <person name="Garvin D.F."/>
            <person name="Mockler T.C."/>
            <person name="Schmutz J."/>
            <person name="Rokhsar D."/>
            <person name="Bevan M.W."/>
        </authorList>
    </citation>
    <scope>NUCLEOTIDE SEQUENCE</scope>
    <source>
        <strain evidence="1">Bd21</strain>
    </source>
</reference>
<accession>A0A2K2CXU6</accession>